<dbReference type="GeneID" id="20647896"/>
<evidence type="ECO:0000313" key="3">
    <source>
        <dbReference type="Proteomes" id="UP000002640"/>
    </source>
</evidence>
<organism evidence="2 3">
    <name type="scientific">Phytophthora sojae (strain P6497)</name>
    <name type="common">Soybean stem and root rot agent</name>
    <name type="synonym">Phytophthora megasperma f. sp. glycines</name>
    <dbReference type="NCBI Taxonomy" id="1094619"/>
    <lineage>
        <taxon>Eukaryota</taxon>
        <taxon>Sar</taxon>
        <taxon>Stramenopiles</taxon>
        <taxon>Oomycota</taxon>
        <taxon>Peronosporomycetes</taxon>
        <taxon>Peronosporales</taxon>
        <taxon>Peronosporaceae</taxon>
        <taxon>Phytophthora</taxon>
    </lineage>
</organism>
<dbReference type="SUPFAM" id="SSF48056">
    <property type="entry name" value="Di-copper centre-containing domain"/>
    <property type="match status" value="1"/>
</dbReference>
<feature type="region of interest" description="Disordered" evidence="1">
    <location>
        <begin position="265"/>
        <end position="326"/>
    </location>
</feature>
<evidence type="ECO:0000313" key="2">
    <source>
        <dbReference type="EMBL" id="EGZ07240.1"/>
    </source>
</evidence>
<reference evidence="2 3" key="1">
    <citation type="journal article" date="2006" name="Science">
        <title>Phytophthora genome sequences uncover evolutionary origins and mechanisms of pathogenesis.</title>
        <authorList>
            <person name="Tyler B.M."/>
            <person name="Tripathy S."/>
            <person name="Zhang X."/>
            <person name="Dehal P."/>
            <person name="Jiang R.H."/>
            <person name="Aerts A."/>
            <person name="Arredondo F.D."/>
            <person name="Baxter L."/>
            <person name="Bensasson D."/>
            <person name="Beynon J.L."/>
            <person name="Chapman J."/>
            <person name="Damasceno C.M."/>
            <person name="Dorrance A.E."/>
            <person name="Dou D."/>
            <person name="Dickerman A.W."/>
            <person name="Dubchak I.L."/>
            <person name="Garbelotto M."/>
            <person name="Gijzen M."/>
            <person name="Gordon S.G."/>
            <person name="Govers F."/>
            <person name="Grunwald N.J."/>
            <person name="Huang W."/>
            <person name="Ivors K.L."/>
            <person name="Jones R.W."/>
            <person name="Kamoun S."/>
            <person name="Krampis K."/>
            <person name="Lamour K.H."/>
            <person name="Lee M.K."/>
            <person name="McDonald W.H."/>
            <person name="Medina M."/>
            <person name="Meijer H.J."/>
            <person name="Nordberg E.K."/>
            <person name="Maclean D.J."/>
            <person name="Ospina-Giraldo M.D."/>
            <person name="Morris P.F."/>
            <person name="Phuntumart V."/>
            <person name="Putnam N.H."/>
            <person name="Rash S."/>
            <person name="Rose J.K."/>
            <person name="Sakihama Y."/>
            <person name="Salamov A.A."/>
            <person name="Savidor A."/>
            <person name="Scheuring C.F."/>
            <person name="Smith B.M."/>
            <person name="Sobral B.W."/>
            <person name="Terry A."/>
            <person name="Torto-Alalibo T.A."/>
            <person name="Win J."/>
            <person name="Xu Z."/>
            <person name="Zhang H."/>
            <person name="Grigoriev I.V."/>
            <person name="Rokhsar D.S."/>
            <person name="Boore J.L."/>
        </authorList>
    </citation>
    <scope>NUCLEOTIDE SEQUENCE [LARGE SCALE GENOMIC DNA]</scope>
    <source>
        <strain evidence="2 3">P6497</strain>
    </source>
</reference>
<sequence>MASPCTGERGVNPIPGSTDPKIGKYFAGVPNQFAGLMDVRDLGNSSYTYSITGQLAAMYDRCDASPTSRKLEEDTTATNTTSKPVMCGMAQNDGYDIDGNDYDDGRQDVIVVDSTGKPVEANAPIDAYVSDEDEKRVINWYDQTMDAMGGDSHENMPAAQEFALWLYLGSKLDHHGSSITAAAAQPEYRAEPLDTDTWPSAMSTAELLSSSRKTFATIPDEDAVDSDESPTNTTPLDPSCYERNLHAPPVAALDVLPSRTSPLLLGPSPLRRTDVHAPSDITTAPPVAPTQSAKATSSEMRAPDTRTDPQVLASARPDRDSTSRTGFAISDSVPLLTDLTPTRPGLASATDERRKRRASKQHCFSMKILLILSVALFALLVRLSNVEAQAPATCGPRIRKDWDMLTPVEKDTYKNAIAAAMDSGDYIKFVEMHTEMRSEMEAHRQCMFT</sequence>
<protein>
    <submittedName>
        <fullName evidence="2">Uncharacterized protein</fullName>
    </submittedName>
</protein>
<feature type="region of interest" description="Disordered" evidence="1">
    <location>
        <begin position="218"/>
        <end position="240"/>
    </location>
</feature>
<gene>
    <name evidence="2" type="ORF">PHYSODRAFT_340367</name>
</gene>
<dbReference type="AlphaFoldDB" id="G5AB95"/>
<dbReference type="EMBL" id="JH159162">
    <property type="protein sequence ID" value="EGZ07240.1"/>
    <property type="molecule type" value="Genomic_DNA"/>
</dbReference>
<accession>G5AB95</accession>
<dbReference type="RefSeq" id="XP_009536806.1">
    <property type="nucleotide sequence ID" value="XM_009538511.1"/>
</dbReference>
<feature type="compositionally biased region" description="Acidic residues" evidence="1">
    <location>
        <begin position="219"/>
        <end position="228"/>
    </location>
</feature>
<keyword evidence="3" id="KW-1185">Reference proteome</keyword>
<proteinExistence type="predicted"/>
<name>G5AB95_PHYSP</name>
<feature type="compositionally biased region" description="Polar residues" evidence="1">
    <location>
        <begin position="289"/>
        <end position="299"/>
    </location>
</feature>
<dbReference type="InParanoid" id="G5AB95"/>
<feature type="region of interest" description="Disordered" evidence="1">
    <location>
        <begin position="1"/>
        <end position="20"/>
    </location>
</feature>
<evidence type="ECO:0000256" key="1">
    <source>
        <dbReference type="SAM" id="MobiDB-lite"/>
    </source>
</evidence>
<dbReference type="InterPro" id="IPR008922">
    <property type="entry name" value="Di-copper_centre_dom_sf"/>
</dbReference>
<dbReference type="Proteomes" id="UP000002640">
    <property type="component" value="Unassembled WGS sequence"/>
</dbReference>
<dbReference type="STRING" id="1094619.G5AB95"/>
<dbReference type="Gene3D" id="1.10.1280.10">
    <property type="entry name" value="Di-copper center containing domain from catechol oxidase"/>
    <property type="match status" value="1"/>
</dbReference>
<dbReference type="KEGG" id="psoj:PHYSODRAFT_340367"/>